<name>A0AA39TR16_9PEZI</name>
<dbReference type="AlphaFoldDB" id="A0AA39TR16"/>
<comment type="caution">
    <text evidence="2">The sequence shown here is derived from an EMBL/GenBank/DDBJ whole genome shotgun (WGS) entry which is preliminary data.</text>
</comment>
<keyword evidence="3" id="KW-1185">Reference proteome</keyword>
<feature type="region of interest" description="Disordered" evidence="1">
    <location>
        <begin position="101"/>
        <end position="177"/>
    </location>
</feature>
<feature type="compositionally biased region" description="Low complexity" evidence="1">
    <location>
        <begin position="221"/>
        <end position="232"/>
    </location>
</feature>
<accession>A0AA39TR16</accession>
<dbReference type="EMBL" id="JAULSR010000011">
    <property type="protein sequence ID" value="KAK0609917.1"/>
    <property type="molecule type" value="Genomic_DNA"/>
</dbReference>
<reference evidence="2" key="1">
    <citation type="submission" date="2023-06" db="EMBL/GenBank/DDBJ databases">
        <title>Genome-scale phylogeny and comparative genomics of the fungal order Sordariales.</title>
        <authorList>
            <consortium name="Lawrence Berkeley National Laboratory"/>
            <person name="Hensen N."/>
            <person name="Bonometti L."/>
            <person name="Westerberg I."/>
            <person name="Brannstrom I.O."/>
            <person name="Guillou S."/>
            <person name="Cros-Aarteil S."/>
            <person name="Calhoun S."/>
            <person name="Haridas S."/>
            <person name="Kuo A."/>
            <person name="Mondo S."/>
            <person name="Pangilinan J."/>
            <person name="Riley R."/>
            <person name="LaButti K."/>
            <person name="Andreopoulos B."/>
            <person name="Lipzen A."/>
            <person name="Chen C."/>
            <person name="Yanf M."/>
            <person name="Daum C."/>
            <person name="Ng V."/>
            <person name="Clum A."/>
            <person name="Steindorff A."/>
            <person name="Ohm R."/>
            <person name="Martin F."/>
            <person name="Silar P."/>
            <person name="Natvig D."/>
            <person name="Lalanne C."/>
            <person name="Gautier V."/>
            <person name="Ament-velasquez S.L."/>
            <person name="Kruys A."/>
            <person name="Hutchinson M.I."/>
            <person name="Powell A.J."/>
            <person name="Barry K."/>
            <person name="Miller A.N."/>
            <person name="Grigoriev I.V."/>
            <person name="Debuchy R."/>
            <person name="Gladieux P."/>
            <person name="Thoren M.H."/>
            <person name="Johannesson H."/>
        </authorList>
    </citation>
    <scope>NUCLEOTIDE SEQUENCE</scope>
    <source>
        <strain evidence="2">SMH3391-2</strain>
    </source>
</reference>
<feature type="region of interest" description="Disordered" evidence="1">
    <location>
        <begin position="193"/>
        <end position="239"/>
    </location>
</feature>
<feature type="compositionally biased region" description="Polar residues" evidence="1">
    <location>
        <begin position="25"/>
        <end position="40"/>
    </location>
</feature>
<feature type="compositionally biased region" description="Basic and acidic residues" evidence="1">
    <location>
        <begin position="296"/>
        <end position="307"/>
    </location>
</feature>
<dbReference type="Proteomes" id="UP001174934">
    <property type="component" value="Unassembled WGS sequence"/>
</dbReference>
<feature type="compositionally biased region" description="Low complexity" evidence="1">
    <location>
        <begin position="202"/>
        <end position="214"/>
    </location>
</feature>
<sequence length="348" mass="37331">MAGFSPLSTPKRKRAQLLSEDIPSLHTNAAFSFDPQSTVEDGSMSPRSRVAHKFRGLTLSGGGGVSTSSTTGTTTTAPGGGNNSTRAIEHPFVTWGQDMEENAPKRPRLPDVHMSDADADAAANAASSDLQFPAAPGVGGDPTKQTAATTRRRLQATQTRTEIPETPQPVRRQSPKSARFALIELEVAEQSETVARIGAQTPPSSSPKQSSSPSSRKRAGTPPLTLTAAATAESASDSLVIIDPLRASLTWQDDEITIYDPDDSDDDGTGINGIGFKPTAAIAHRRTVQRRQQLAEYKKREEREARAKRSQRRRGSPASNPSGLVERKDKVEGRRVRFLESATELIGI</sequence>
<feature type="region of interest" description="Disordered" evidence="1">
    <location>
        <begin position="252"/>
        <end position="330"/>
    </location>
</feature>
<evidence type="ECO:0000313" key="3">
    <source>
        <dbReference type="Proteomes" id="UP001174934"/>
    </source>
</evidence>
<feature type="compositionally biased region" description="Basic and acidic residues" evidence="1">
    <location>
        <begin position="102"/>
        <end position="116"/>
    </location>
</feature>
<evidence type="ECO:0000256" key="1">
    <source>
        <dbReference type="SAM" id="MobiDB-lite"/>
    </source>
</evidence>
<gene>
    <name evidence="2" type="ORF">B0T17DRAFT_545523</name>
</gene>
<feature type="compositionally biased region" description="Low complexity" evidence="1">
    <location>
        <begin position="120"/>
        <end position="129"/>
    </location>
</feature>
<protein>
    <submittedName>
        <fullName evidence="2">Uncharacterized protein</fullName>
    </submittedName>
</protein>
<feature type="compositionally biased region" description="Low complexity" evidence="1">
    <location>
        <begin position="66"/>
        <end position="77"/>
    </location>
</feature>
<evidence type="ECO:0000313" key="2">
    <source>
        <dbReference type="EMBL" id="KAK0609917.1"/>
    </source>
</evidence>
<organism evidence="2 3">
    <name type="scientific">Bombardia bombarda</name>
    <dbReference type="NCBI Taxonomy" id="252184"/>
    <lineage>
        <taxon>Eukaryota</taxon>
        <taxon>Fungi</taxon>
        <taxon>Dikarya</taxon>
        <taxon>Ascomycota</taxon>
        <taxon>Pezizomycotina</taxon>
        <taxon>Sordariomycetes</taxon>
        <taxon>Sordariomycetidae</taxon>
        <taxon>Sordariales</taxon>
        <taxon>Lasiosphaeriaceae</taxon>
        <taxon>Bombardia</taxon>
    </lineage>
</organism>
<feature type="compositionally biased region" description="Acidic residues" evidence="1">
    <location>
        <begin position="252"/>
        <end position="268"/>
    </location>
</feature>
<feature type="compositionally biased region" description="Low complexity" evidence="1">
    <location>
        <begin position="143"/>
        <end position="161"/>
    </location>
</feature>
<proteinExistence type="predicted"/>
<feature type="region of interest" description="Disordered" evidence="1">
    <location>
        <begin position="1"/>
        <end position="87"/>
    </location>
</feature>